<dbReference type="KEGG" id="csep:CP523_03675"/>
<dbReference type="GO" id="GO:0006935">
    <property type="term" value="P:chemotaxis"/>
    <property type="evidence" value="ECO:0007669"/>
    <property type="project" value="InterPro"/>
</dbReference>
<sequence>MKKNTFKITHGIITLGIISLVTTLIISCMAYFNMRNLNDNIEKLYSHQLKKVEDSGAISDSLGQLRNALTKVIDRSYSENIVSTIKENDKIIKEKIQSMNEIPSNEEEKNTINTLNTTYDKYIKDSETIIAKRAKNELLDAEFVNRYGKEGDELSKLLNELRSENIKSAEDLFLSSKESSIKTIKIFITIIILAILLISSVMILIYKIIKSSIKEFIDTLKILSTGDFTVEIDRNSSNEFGVMQRELALTVDSISNIIKNFKNSASEINEQSISLYNISDELSQSTDQVSRAISEVAKGSEGQANELSDINASVNNFAESIDNITLVVKDVLNNSNDINNISSNANSQLMGLITSLDDIQKLFESVSKKVITLGVNIEKIEDITNLINNIADQTNLLALNAAIEAARAGESGRGFAVVADEIRTLAEQSKNFSDDIKEIVNLISAESNQVVESTKEVSISFKSQEEVLDSSITSFKEIIEAINTSTPLINKMNSLVYNLNSEKETIIYKVENIASVSEENAASSEEILASSEEINAASQKVSMSSEELSKIIKDSIEEINKFKI</sequence>
<dbReference type="Pfam" id="PF12729">
    <property type="entry name" value="4HB_MCP_1"/>
    <property type="match status" value="1"/>
</dbReference>
<proteinExistence type="inferred from homology"/>
<evidence type="ECO:0000259" key="5">
    <source>
        <dbReference type="PROSITE" id="PS50111"/>
    </source>
</evidence>
<dbReference type="Proteomes" id="UP000280586">
    <property type="component" value="Chromosome"/>
</dbReference>
<reference evidence="7 9" key="1">
    <citation type="submission" date="2017-09" db="EMBL/GenBank/DDBJ databases">
        <authorList>
            <person name="Thomas P."/>
            <person name="Seyboldt C."/>
        </authorList>
    </citation>
    <scope>NUCLEOTIDE SEQUENCE [LARGE SCALE GENOMIC DNA]</scope>
    <source>
        <strain evidence="7 9">DSM 7534</strain>
    </source>
</reference>
<evidence type="ECO:0000256" key="2">
    <source>
        <dbReference type="ARBA" id="ARBA00029447"/>
    </source>
</evidence>
<evidence type="ECO:0000259" key="6">
    <source>
        <dbReference type="PROSITE" id="PS50885"/>
    </source>
</evidence>
<dbReference type="GO" id="GO:0007165">
    <property type="term" value="P:signal transduction"/>
    <property type="evidence" value="ECO:0007669"/>
    <property type="project" value="UniProtKB-KW"/>
</dbReference>
<reference evidence="8" key="2">
    <citation type="submission" date="2022-06" db="EMBL/GenBank/DDBJ databases">
        <authorList>
            <person name="Holder M.E."/>
            <person name="Ajami N.J."/>
            <person name="Petrosino J.F."/>
        </authorList>
    </citation>
    <scope>NUCLEOTIDE SEQUENCE</scope>
    <source>
        <strain evidence="8">RMA 8861</strain>
    </source>
</reference>
<evidence type="ECO:0000313" key="8">
    <source>
        <dbReference type="EMBL" id="USS00189.1"/>
    </source>
</evidence>
<evidence type="ECO:0000256" key="4">
    <source>
        <dbReference type="SAM" id="Phobius"/>
    </source>
</evidence>
<comment type="similarity">
    <text evidence="2">Belongs to the methyl-accepting chemotaxis (MCP) protein family.</text>
</comment>
<keyword evidence="4" id="KW-0472">Membrane</keyword>
<keyword evidence="4" id="KW-0812">Transmembrane</keyword>
<dbReference type="SUPFAM" id="SSF58104">
    <property type="entry name" value="Methyl-accepting chemotaxis protein (MCP) signaling domain"/>
    <property type="match status" value="1"/>
</dbReference>
<dbReference type="OrthoDB" id="369336at2"/>
<dbReference type="Pfam" id="PF00015">
    <property type="entry name" value="MCPsignal"/>
    <property type="match status" value="1"/>
</dbReference>
<evidence type="ECO:0000256" key="1">
    <source>
        <dbReference type="ARBA" id="ARBA00023224"/>
    </source>
</evidence>
<dbReference type="Gene3D" id="1.10.287.950">
    <property type="entry name" value="Methyl-accepting chemotaxis protein"/>
    <property type="match status" value="1"/>
</dbReference>
<dbReference type="AlphaFoldDB" id="A0A9N7JJ84"/>
<dbReference type="PROSITE" id="PS50885">
    <property type="entry name" value="HAMP"/>
    <property type="match status" value="1"/>
</dbReference>
<name>A0A9N7JJ84_CLOSE</name>
<evidence type="ECO:0000313" key="9">
    <source>
        <dbReference type="Proteomes" id="UP000280586"/>
    </source>
</evidence>
<feature type="transmembrane region" description="Helical" evidence="4">
    <location>
        <begin position="186"/>
        <end position="206"/>
    </location>
</feature>
<dbReference type="GO" id="GO:0016020">
    <property type="term" value="C:membrane"/>
    <property type="evidence" value="ECO:0007669"/>
    <property type="project" value="InterPro"/>
</dbReference>
<dbReference type="InterPro" id="IPR024478">
    <property type="entry name" value="HlyB_4HB_MCP"/>
</dbReference>
<dbReference type="SMART" id="SM00283">
    <property type="entry name" value="MA"/>
    <property type="match status" value="1"/>
</dbReference>
<keyword evidence="10" id="KW-1185">Reference proteome</keyword>
<evidence type="ECO:0000313" key="10">
    <source>
        <dbReference type="Proteomes" id="UP001055437"/>
    </source>
</evidence>
<dbReference type="PROSITE" id="PS50111">
    <property type="entry name" value="CHEMOTAXIS_TRANSDUC_2"/>
    <property type="match status" value="1"/>
</dbReference>
<dbReference type="InterPro" id="IPR003660">
    <property type="entry name" value="HAMP_dom"/>
</dbReference>
<dbReference type="RefSeq" id="WP_066677703.1">
    <property type="nucleotide sequence ID" value="NZ_CABMIZ010000030.1"/>
</dbReference>
<organism evidence="7 9">
    <name type="scientific">Clostridium septicum</name>
    <dbReference type="NCBI Taxonomy" id="1504"/>
    <lineage>
        <taxon>Bacteria</taxon>
        <taxon>Bacillati</taxon>
        <taxon>Bacillota</taxon>
        <taxon>Clostridia</taxon>
        <taxon>Eubacteriales</taxon>
        <taxon>Clostridiaceae</taxon>
        <taxon>Clostridium</taxon>
    </lineage>
</organism>
<gene>
    <name evidence="7" type="ORF">CP523_03675</name>
    <name evidence="8" type="ORF">NH397_11910</name>
</gene>
<dbReference type="PRINTS" id="PR00260">
    <property type="entry name" value="CHEMTRNSDUCR"/>
</dbReference>
<dbReference type="EMBL" id="CP099799">
    <property type="protein sequence ID" value="USS00189.1"/>
    <property type="molecule type" value="Genomic_DNA"/>
</dbReference>
<dbReference type="InterPro" id="IPR004089">
    <property type="entry name" value="MCPsignal_dom"/>
</dbReference>
<feature type="transmembrane region" description="Helical" evidence="4">
    <location>
        <begin position="12"/>
        <end position="32"/>
    </location>
</feature>
<evidence type="ECO:0000256" key="3">
    <source>
        <dbReference type="PROSITE-ProRule" id="PRU00284"/>
    </source>
</evidence>
<accession>A0A9N7JJ84</accession>
<dbReference type="GeneID" id="303559782"/>
<dbReference type="Proteomes" id="UP001055437">
    <property type="component" value="Chromosome"/>
</dbReference>
<dbReference type="EMBL" id="CP023671">
    <property type="protein sequence ID" value="AYE33629.1"/>
    <property type="molecule type" value="Genomic_DNA"/>
</dbReference>
<protein>
    <submittedName>
        <fullName evidence="7 8">Chemotaxis protein</fullName>
    </submittedName>
</protein>
<dbReference type="InterPro" id="IPR004090">
    <property type="entry name" value="Chemotax_Me-accpt_rcpt"/>
</dbReference>
<dbReference type="PANTHER" id="PTHR32089:SF112">
    <property type="entry name" value="LYSOZYME-LIKE PROTEIN-RELATED"/>
    <property type="match status" value="1"/>
</dbReference>
<keyword evidence="4" id="KW-1133">Transmembrane helix</keyword>
<keyword evidence="1 3" id="KW-0807">Transducer</keyword>
<feature type="domain" description="HAMP" evidence="6">
    <location>
        <begin position="207"/>
        <end position="259"/>
    </location>
</feature>
<dbReference type="GO" id="GO:0004888">
    <property type="term" value="F:transmembrane signaling receptor activity"/>
    <property type="evidence" value="ECO:0007669"/>
    <property type="project" value="InterPro"/>
</dbReference>
<dbReference type="PROSITE" id="PS51257">
    <property type="entry name" value="PROKAR_LIPOPROTEIN"/>
    <property type="match status" value="1"/>
</dbReference>
<dbReference type="PANTHER" id="PTHR32089">
    <property type="entry name" value="METHYL-ACCEPTING CHEMOTAXIS PROTEIN MCPB"/>
    <property type="match status" value="1"/>
</dbReference>
<feature type="domain" description="Methyl-accepting transducer" evidence="5">
    <location>
        <begin position="278"/>
        <end position="535"/>
    </location>
</feature>
<evidence type="ECO:0000313" key="7">
    <source>
        <dbReference type="EMBL" id="AYE33629.1"/>
    </source>
</evidence>